<sequence length="332" mass="37116">MANHSDSKGASIQVIHRDERSFFMSVVQFVVRSLRKPLSNREVKHESGSIKLTLSKAKLQMRAISERIVCDIHIYDYFPLEKPTKDPKKRIYYFAGGSWQTPPSGQHFRICAKMAKAMPDTIVSVVSMPLAPNNPAPESFPMCLKLYRALMAQADEAGERVILAGDSSGSNIILAMTLEALREDDDQAQVDVKHSPHPTAIMAICPSTDLTRDNPEIWKIAPRDPLLTPDIIKGTAKAWCGDWDPTDRRVSPINNDISLFARKGINVHGITAGCDVLSPDGILFRDRCAKEGVKGQWAHWENQMHCFILTMPFGLPEAEEAVQWIIDVLNKE</sequence>
<organism evidence="3 4">
    <name type="scientific">Cucurbitaria berberidis CBS 394.84</name>
    <dbReference type="NCBI Taxonomy" id="1168544"/>
    <lineage>
        <taxon>Eukaryota</taxon>
        <taxon>Fungi</taxon>
        <taxon>Dikarya</taxon>
        <taxon>Ascomycota</taxon>
        <taxon>Pezizomycotina</taxon>
        <taxon>Dothideomycetes</taxon>
        <taxon>Pleosporomycetidae</taxon>
        <taxon>Pleosporales</taxon>
        <taxon>Pleosporineae</taxon>
        <taxon>Cucurbitariaceae</taxon>
        <taxon>Cucurbitaria</taxon>
    </lineage>
</organism>
<dbReference type="RefSeq" id="XP_040790472.1">
    <property type="nucleotide sequence ID" value="XM_040928276.1"/>
</dbReference>
<keyword evidence="4" id="KW-1185">Reference proteome</keyword>
<dbReference type="SUPFAM" id="SSF53474">
    <property type="entry name" value="alpha/beta-Hydrolases"/>
    <property type="match status" value="1"/>
</dbReference>
<dbReference type="GeneID" id="63845529"/>
<dbReference type="Proteomes" id="UP000800039">
    <property type="component" value="Unassembled WGS sequence"/>
</dbReference>
<evidence type="ECO:0000313" key="3">
    <source>
        <dbReference type="EMBL" id="KAF1847909.1"/>
    </source>
</evidence>
<reference evidence="3" key="1">
    <citation type="submission" date="2020-01" db="EMBL/GenBank/DDBJ databases">
        <authorList>
            <consortium name="DOE Joint Genome Institute"/>
            <person name="Haridas S."/>
            <person name="Albert R."/>
            <person name="Binder M."/>
            <person name="Bloem J."/>
            <person name="Labutti K."/>
            <person name="Salamov A."/>
            <person name="Andreopoulos B."/>
            <person name="Baker S.E."/>
            <person name="Barry K."/>
            <person name="Bills G."/>
            <person name="Bluhm B.H."/>
            <person name="Cannon C."/>
            <person name="Castanera R."/>
            <person name="Culley D.E."/>
            <person name="Daum C."/>
            <person name="Ezra D."/>
            <person name="Gonzalez J.B."/>
            <person name="Henrissat B."/>
            <person name="Kuo A."/>
            <person name="Liang C."/>
            <person name="Lipzen A."/>
            <person name="Lutzoni F."/>
            <person name="Magnuson J."/>
            <person name="Mondo S."/>
            <person name="Nolan M."/>
            <person name="Ohm R."/>
            <person name="Pangilinan J."/>
            <person name="Park H.-J."/>
            <person name="Ramirez L."/>
            <person name="Alfaro M."/>
            <person name="Sun H."/>
            <person name="Tritt A."/>
            <person name="Yoshinaga Y."/>
            <person name="Zwiers L.-H."/>
            <person name="Turgeon B.G."/>
            <person name="Goodwin S.B."/>
            <person name="Spatafora J.W."/>
            <person name="Crous P.W."/>
            <person name="Grigoriev I.V."/>
        </authorList>
    </citation>
    <scope>NUCLEOTIDE SEQUENCE</scope>
    <source>
        <strain evidence="3">CBS 394.84</strain>
    </source>
</reference>
<dbReference type="InterPro" id="IPR013094">
    <property type="entry name" value="AB_hydrolase_3"/>
</dbReference>
<gene>
    <name evidence="3" type="ORF">K460DRAFT_278682</name>
</gene>
<evidence type="ECO:0000313" key="4">
    <source>
        <dbReference type="Proteomes" id="UP000800039"/>
    </source>
</evidence>
<accession>A0A9P4LB70</accession>
<dbReference type="PANTHER" id="PTHR48081">
    <property type="entry name" value="AB HYDROLASE SUPERFAMILY PROTEIN C4A8.06C"/>
    <property type="match status" value="1"/>
</dbReference>
<name>A0A9P4LB70_9PLEO</name>
<proteinExistence type="predicted"/>
<keyword evidence="1" id="KW-0378">Hydrolase</keyword>
<protein>
    <submittedName>
        <fullName evidence="3">Alpha/beta-hydrolase</fullName>
    </submittedName>
</protein>
<dbReference type="InterPro" id="IPR029058">
    <property type="entry name" value="AB_hydrolase_fold"/>
</dbReference>
<dbReference type="GO" id="GO:0016787">
    <property type="term" value="F:hydrolase activity"/>
    <property type="evidence" value="ECO:0007669"/>
    <property type="project" value="UniProtKB-KW"/>
</dbReference>
<feature type="domain" description="Alpha/beta hydrolase fold-3" evidence="2">
    <location>
        <begin position="92"/>
        <end position="308"/>
    </location>
</feature>
<dbReference type="InterPro" id="IPR050300">
    <property type="entry name" value="GDXG_lipolytic_enzyme"/>
</dbReference>
<dbReference type="Gene3D" id="3.40.50.1820">
    <property type="entry name" value="alpha/beta hydrolase"/>
    <property type="match status" value="1"/>
</dbReference>
<evidence type="ECO:0000256" key="1">
    <source>
        <dbReference type="ARBA" id="ARBA00022801"/>
    </source>
</evidence>
<dbReference type="OrthoDB" id="2152029at2759"/>
<dbReference type="EMBL" id="ML976615">
    <property type="protein sequence ID" value="KAF1847909.1"/>
    <property type="molecule type" value="Genomic_DNA"/>
</dbReference>
<dbReference type="AlphaFoldDB" id="A0A9P4LB70"/>
<evidence type="ECO:0000259" key="2">
    <source>
        <dbReference type="Pfam" id="PF07859"/>
    </source>
</evidence>
<comment type="caution">
    <text evidence="3">The sequence shown here is derived from an EMBL/GenBank/DDBJ whole genome shotgun (WGS) entry which is preliminary data.</text>
</comment>
<dbReference type="PANTHER" id="PTHR48081:SF8">
    <property type="entry name" value="ALPHA_BETA HYDROLASE FOLD-3 DOMAIN-CONTAINING PROTEIN-RELATED"/>
    <property type="match status" value="1"/>
</dbReference>
<dbReference type="Pfam" id="PF07859">
    <property type="entry name" value="Abhydrolase_3"/>
    <property type="match status" value="1"/>
</dbReference>